<dbReference type="Gene3D" id="2.30.29.30">
    <property type="entry name" value="Pleckstrin-homology domain (PH domain)/Phosphotyrosine-binding domain (PTB)"/>
    <property type="match status" value="1"/>
</dbReference>
<sequence length="226" mass="26291">MSRQGYLILHEIFTGPTVYYFVLQEGVLRYYTHADCKILKGELRLYGRKVTAKAQAPINRISNSFYIETCQIHVTDKCFRYGKMHRIDLSAYYEQDCLDWGRTILGWQRHFWQDPVRGNKSRLFTQDETVRQLLEDAIEQTALYRKNSYKLSRAGLLTHKLAKESRAFGNVFFSFLSRPPSGLGEKHPNNTPKTSVILQSVTFIASSLTPLRKSSYSFLQRQITMD</sequence>
<gene>
    <name evidence="2" type="ORF">BN9_043770</name>
</gene>
<evidence type="ECO:0000259" key="1">
    <source>
        <dbReference type="SMART" id="SM00233"/>
    </source>
</evidence>
<evidence type="ECO:0000313" key="3">
    <source>
        <dbReference type="Proteomes" id="UP000053237"/>
    </source>
</evidence>
<organism evidence="2 3">
    <name type="scientific">Albugo candida</name>
    <dbReference type="NCBI Taxonomy" id="65357"/>
    <lineage>
        <taxon>Eukaryota</taxon>
        <taxon>Sar</taxon>
        <taxon>Stramenopiles</taxon>
        <taxon>Oomycota</taxon>
        <taxon>Peronosporomycetes</taxon>
        <taxon>Albuginales</taxon>
        <taxon>Albuginaceae</taxon>
        <taxon>Albugo</taxon>
    </lineage>
</organism>
<dbReference type="Proteomes" id="UP000053237">
    <property type="component" value="Unassembled WGS sequence"/>
</dbReference>
<name>A0A024GA06_9STRA</name>
<dbReference type="InParanoid" id="A0A024GA06"/>
<feature type="domain" description="PH" evidence="1">
    <location>
        <begin position="1"/>
        <end position="111"/>
    </location>
</feature>
<comment type="caution">
    <text evidence="2">The sequence shown here is derived from an EMBL/GenBank/DDBJ whole genome shotgun (WGS) entry which is preliminary data.</text>
</comment>
<dbReference type="AlphaFoldDB" id="A0A024GA06"/>
<dbReference type="SMART" id="SM00233">
    <property type="entry name" value="PH"/>
    <property type="match status" value="1"/>
</dbReference>
<dbReference type="SUPFAM" id="SSF50729">
    <property type="entry name" value="PH domain-like"/>
    <property type="match status" value="1"/>
</dbReference>
<protein>
    <recommendedName>
        <fullName evidence="1">PH domain-containing protein</fullName>
    </recommendedName>
</protein>
<proteinExistence type="predicted"/>
<reference evidence="2 3" key="1">
    <citation type="submission" date="2012-05" db="EMBL/GenBank/DDBJ databases">
        <title>Recombination and specialization in a pathogen metapopulation.</title>
        <authorList>
            <person name="Gardiner A."/>
            <person name="Kemen E."/>
            <person name="Schultz-Larsen T."/>
            <person name="MacLean D."/>
            <person name="Van Oosterhout C."/>
            <person name="Jones J.D.G."/>
        </authorList>
    </citation>
    <scope>NUCLEOTIDE SEQUENCE [LARGE SCALE GENOMIC DNA]</scope>
    <source>
        <strain evidence="2 3">Ac Nc2</strain>
    </source>
</reference>
<dbReference type="EMBL" id="CAIX01000051">
    <property type="protein sequence ID" value="CCI43593.1"/>
    <property type="molecule type" value="Genomic_DNA"/>
</dbReference>
<accession>A0A024GA06</accession>
<evidence type="ECO:0000313" key="2">
    <source>
        <dbReference type="EMBL" id="CCI43593.1"/>
    </source>
</evidence>
<dbReference type="InterPro" id="IPR001849">
    <property type="entry name" value="PH_domain"/>
</dbReference>
<dbReference type="InterPro" id="IPR011993">
    <property type="entry name" value="PH-like_dom_sf"/>
</dbReference>
<keyword evidence="3" id="KW-1185">Reference proteome</keyword>